<reference evidence="3" key="1">
    <citation type="submission" date="2017-01" db="EMBL/GenBank/DDBJ databases">
        <authorList>
            <person name="Varghese N."/>
            <person name="Submissions S."/>
        </authorList>
    </citation>
    <scope>NUCLEOTIDE SEQUENCE [LARGE SCALE GENOMIC DNA]</scope>
    <source>
        <strain evidence="3">ATCC 700103</strain>
    </source>
</reference>
<dbReference type="RefSeq" id="WP_199505785.1">
    <property type="nucleotide sequence ID" value="NZ_FTNC01000001.1"/>
</dbReference>
<organism evidence="2 3">
    <name type="scientific">Halanaerobium kushneri</name>
    <dbReference type="NCBI Taxonomy" id="56779"/>
    <lineage>
        <taxon>Bacteria</taxon>
        <taxon>Bacillati</taxon>
        <taxon>Bacillota</taxon>
        <taxon>Clostridia</taxon>
        <taxon>Halanaerobiales</taxon>
        <taxon>Halanaerobiaceae</taxon>
        <taxon>Halanaerobium</taxon>
    </lineage>
</organism>
<feature type="transmembrane region" description="Helical" evidence="1">
    <location>
        <begin position="60"/>
        <end position="80"/>
    </location>
</feature>
<evidence type="ECO:0000313" key="2">
    <source>
        <dbReference type="EMBL" id="SIQ00845.1"/>
    </source>
</evidence>
<keyword evidence="1" id="KW-0812">Transmembrane</keyword>
<sequence>MIDKKLKVSIITGALLGVICIIGGGIRMGYSGNGLYLFALWYNRLIMGFLIGLTQMKPGLNGLFKGGFLGLIVSLAFYLSTGMNDHISFLAGIIYGIIIVAVARKYE</sequence>
<dbReference type="EMBL" id="FTNC01000001">
    <property type="protein sequence ID" value="SIQ00845.1"/>
    <property type="molecule type" value="Genomic_DNA"/>
</dbReference>
<name>A0A1N6P935_9FIRM</name>
<dbReference type="Proteomes" id="UP000185669">
    <property type="component" value="Unassembled WGS sequence"/>
</dbReference>
<keyword evidence="1" id="KW-0472">Membrane</keyword>
<gene>
    <name evidence="2" type="ORF">SAMN05421834_1014</name>
</gene>
<accession>A0A1N6P935</accession>
<keyword evidence="3" id="KW-1185">Reference proteome</keyword>
<feature type="transmembrane region" description="Helical" evidence="1">
    <location>
        <begin position="34"/>
        <end position="53"/>
    </location>
</feature>
<protein>
    <submittedName>
        <fullName evidence="2">Uncharacterized protein</fullName>
    </submittedName>
</protein>
<evidence type="ECO:0000256" key="1">
    <source>
        <dbReference type="SAM" id="Phobius"/>
    </source>
</evidence>
<feature type="transmembrane region" description="Helical" evidence="1">
    <location>
        <begin position="7"/>
        <end position="28"/>
    </location>
</feature>
<dbReference type="STRING" id="56779.SAMN05421834_1014"/>
<evidence type="ECO:0000313" key="3">
    <source>
        <dbReference type="Proteomes" id="UP000185669"/>
    </source>
</evidence>
<dbReference type="AlphaFoldDB" id="A0A1N6P935"/>
<proteinExistence type="predicted"/>
<keyword evidence="1" id="KW-1133">Transmembrane helix</keyword>
<feature type="transmembrane region" description="Helical" evidence="1">
    <location>
        <begin position="86"/>
        <end position="103"/>
    </location>
</feature>